<dbReference type="InterPro" id="IPR036420">
    <property type="entry name" value="BRCT_dom_sf"/>
</dbReference>
<dbReference type="AlphaFoldDB" id="A0A6A7B852"/>
<dbReference type="GO" id="GO:0006974">
    <property type="term" value="P:DNA damage response"/>
    <property type="evidence" value="ECO:0007669"/>
    <property type="project" value="UniProtKB-KW"/>
</dbReference>
<evidence type="ECO:0000313" key="7">
    <source>
        <dbReference type="Proteomes" id="UP000799423"/>
    </source>
</evidence>
<comment type="subcellular location">
    <subcellularLocation>
        <location evidence="1">Nucleus</location>
    </subcellularLocation>
</comment>
<dbReference type="OrthoDB" id="342264at2759"/>
<dbReference type="InterPro" id="IPR051579">
    <property type="entry name" value="DDR_Transcriptional_Reg"/>
</dbReference>
<dbReference type="Pfam" id="PF00533">
    <property type="entry name" value="BRCT"/>
    <property type="match status" value="1"/>
</dbReference>
<feature type="region of interest" description="Disordered" evidence="4">
    <location>
        <begin position="331"/>
        <end position="354"/>
    </location>
</feature>
<sequence>MWTLTSLSATGLENFDLPKEGSAHVLVTGPVIGVLRTLRQLPGQVELGRITVGPWGVKLEAVREPLIIVPSHPHAPIIAVSARDPQPIHYELQPSSEQRSEIIILRHSDVIRFSRQVPSLTCKWIAAEVQVDSSAADAGAADPSFQNDNAARTESETEDENLDQATQDAMASLPPKATPVPRLSNQRSIVVQETPTADRVVGTMEASNGLETNEDDSASAGDAASSGVTDSAEVDAEMYSTAHTKTSPPPTTSSPRVEIPHRSSRKRGSPAADNIDLESGKGSGSRSTKRTKRDTEDQNDTQDSRISNISIDSPKNTVIVANGKKRKSEIFEAPVETLPRSQRSSQRSNTAIPNSALYDGPVPCVAVSNSSITKASQSVKFLKKHGGSFIESVDEAFNVLCVRDGELLKTPKLLLAIARGTPIVTDKWLLESAKAGHFLNTASYIPIAPKQEKEWNIQLDQILCQPQTPFTGYTIHFTKSLKATYNAFAEMEHVCKAAGAKKTTTTLPRGETGGNSIVLAKDEGDAEMDKLVQDGITCYHKDLITQSILRGVLDLDSAEFKIETHDTPKDKKKKRQKSK</sequence>
<name>A0A6A7B852_9PLEO</name>
<dbReference type="PANTHER" id="PTHR23196:SF1">
    <property type="entry name" value="PAX-INTERACTING PROTEIN 1"/>
    <property type="match status" value="1"/>
</dbReference>
<dbReference type="CDD" id="cd17744">
    <property type="entry name" value="BRCT_MDC1_rpt1"/>
    <property type="match status" value="1"/>
</dbReference>
<evidence type="ECO:0000259" key="5">
    <source>
        <dbReference type="PROSITE" id="PS50172"/>
    </source>
</evidence>
<keyword evidence="3" id="KW-0539">Nucleus</keyword>
<dbReference type="EMBL" id="MU006301">
    <property type="protein sequence ID" value="KAF2851726.1"/>
    <property type="molecule type" value="Genomic_DNA"/>
</dbReference>
<dbReference type="Proteomes" id="UP000799423">
    <property type="component" value="Unassembled WGS sequence"/>
</dbReference>
<feature type="compositionally biased region" description="Polar residues" evidence="4">
    <location>
        <begin position="183"/>
        <end position="195"/>
    </location>
</feature>
<organism evidence="6 7">
    <name type="scientific">Plenodomus tracheiphilus IPT5</name>
    <dbReference type="NCBI Taxonomy" id="1408161"/>
    <lineage>
        <taxon>Eukaryota</taxon>
        <taxon>Fungi</taxon>
        <taxon>Dikarya</taxon>
        <taxon>Ascomycota</taxon>
        <taxon>Pezizomycotina</taxon>
        <taxon>Dothideomycetes</taxon>
        <taxon>Pleosporomycetidae</taxon>
        <taxon>Pleosporales</taxon>
        <taxon>Pleosporineae</taxon>
        <taxon>Leptosphaeriaceae</taxon>
        <taxon>Plenodomus</taxon>
    </lineage>
</organism>
<evidence type="ECO:0000256" key="4">
    <source>
        <dbReference type="SAM" id="MobiDB-lite"/>
    </source>
</evidence>
<dbReference type="GO" id="GO:0005634">
    <property type="term" value="C:nucleus"/>
    <property type="evidence" value="ECO:0007669"/>
    <property type="project" value="UniProtKB-SubCell"/>
</dbReference>
<dbReference type="PANTHER" id="PTHR23196">
    <property type="entry name" value="PAX TRANSCRIPTION ACTIVATION DOMAIN INTERACTING PROTEIN"/>
    <property type="match status" value="1"/>
</dbReference>
<evidence type="ECO:0000256" key="2">
    <source>
        <dbReference type="ARBA" id="ARBA00022763"/>
    </source>
</evidence>
<feature type="domain" description="BRCT" evidence="5">
    <location>
        <begin position="380"/>
        <end position="446"/>
    </location>
</feature>
<evidence type="ECO:0000256" key="1">
    <source>
        <dbReference type="ARBA" id="ARBA00004123"/>
    </source>
</evidence>
<reference evidence="6" key="1">
    <citation type="submission" date="2020-01" db="EMBL/GenBank/DDBJ databases">
        <authorList>
            <consortium name="DOE Joint Genome Institute"/>
            <person name="Haridas S."/>
            <person name="Albert R."/>
            <person name="Binder M."/>
            <person name="Bloem J."/>
            <person name="Labutti K."/>
            <person name="Salamov A."/>
            <person name="Andreopoulos B."/>
            <person name="Baker S.E."/>
            <person name="Barry K."/>
            <person name="Bills G."/>
            <person name="Bluhm B.H."/>
            <person name="Cannon C."/>
            <person name="Castanera R."/>
            <person name="Culley D.E."/>
            <person name="Daum C."/>
            <person name="Ezra D."/>
            <person name="Gonzalez J.B."/>
            <person name="Henrissat B."/>
            <person name="Kuo A."/>
            <person name="Liang C."/>
            <person name="Lipzen A."/>
            <person name="Lutzoni F."/>
            <person name="Magnuson J."/>
            <person name="Mondo S."/>
            <person name="Nolan M."/>
            <person name="Ohm R."/>
            <person name="Pangilinan J."/>
            <person name="Park H.-J."/>
            <person name="Ramirez L."/>
            <person name="Alfaro M."/>
            <person name="Sun H."/>
            <person name="Tritt A."/>
            <person name="Yoshinaga Y."/>
            <person name="Zwiers L.-H."/>
            <person name="Turgeon B.G."/>
            <person name="Goodwin S.B."/>
            <person name="Spatafora J.W."/>
            <person name="Crous P.W."/>
            <person name="Grigoriev I.V."/>
        </authorList>
    </citation>
    <scope>NUCLEOTIDE SEQUENCE</scope>
    <source>
        <strain evidence="6">IPT5</strain>
    </source>
</reference>
<dbReference type="SMART" id="SM00292">
    <property type="entry name" value="BRCT"/>
    <property type="match status" value="2"/>
</dbReference>
<evidence type="ECO:0000256" key="3">
    <source>
        <dbReference type="ARBA" id="ARBA00023242"/>
    </source>
</evidence>
<feature type="region of interest" description="Disordered" evidence="4">
    <location>
        <begin position="137"/>
        <end position="310"/>
    </location>
</feature>
<proteinExistence type="predicted"/>
<feature type="compositionally biased region" description="Low complexity" evidence="4">
    <location>
        <begin position="218"/>
        <end position="231"/>
    </location>
</feature>
<dbReference type="PROSITE" id="PS50172">
    <property type="entry name" value="BRCT"/>
    <property type="match status" value="1"/>
</dbReference>
<evidence type="ECO:0000313" key="6">
    <source>
        <dbReference type="EMBL" id="KAF2851726.1"/>
    </source>
</evidence>
<protein>
    <recommendedName>
        <fullName evidence="5">BRCT domain-containing protein</fullName>
    </recommendedName>
</protein>
<gene>
    <name evidence="6" type="ORF">T440DRAFT_422351</name>
</gene>
<dbReference type="SUPFAM" id="SSF52113">
    <property type="entry name" value="BRCT domain"/>
    <property type="match status" value="1"/>
</dbReference>
<keyword evidence="7" id="KW-1185">Reference proteome</keyword>
<dbReference type="InterPro" id="IPR001357">
    <property type="entry name" value="BRCT_dom"/>
</dbReference>
<feature type="compositionally biased region" description="Polar residues" evidence="4">
    <location>
        <begin position="339"/>
        <end position="353"/>
    </location>
</feature>
<dbReference type="Gene3D" id="3.40.50.10190">
    <property type="entry name" value="BRCT domain"/>
    <property type="match status" value="2"/>
</dbReference>
<accession>A0A6A7B852</accession>
<keyword evidence="2" id="KW-0227">DNA damage</keyword>